<dbReference type="PANTHER" id="PTHR46806">
    <property type="entry name" value="F5/8 TYPE C DOMAIN-CONTAINING PROTEIN"/>
    <property type="match status" value="1"/>
</dbReference>
<dbReference type="GO" id="GO:0007155">
    <property type="term" value="P:cell adhesion"/>
    <property type="evidence" value="ECO:0007669"/>
    <property type="project" value="UniProtKB-KW"/>
</dbReference>
<organism evidence="8">
    <name type="scientific">Capitella teleta</name>
    <name type="common">Polychaete worm</name>
    <dbReference type="NCBI Taxonomy" id="283909"/>
    <lineage>
        <taxon>Eukaryota</taxon>
        <taxon>Metazoa</taxon>
        <taxon>Spiralia</taxon>
        <taxon>Lophotrochozoa</taxon>
        <taxon>Annelida</taxon>
        <taxon>Polychaeta</taxon>
        <taxon>Sedentaria</taxon>
        <taxon>Scolecida</taxon>
        <taxon>Capitellidae</taxon>
        <taxon>Capitella</taxon>
    </lineage>
</organism>
<dbReference type="HOGENOM" id="CLU_030066_5_1_1"/>
<dbReference type="STRING" id="283909.R7TG90"/>
<dbReference type="AlphaFoldDB" id="R7TG90"/>
<reference evidence="8 10" key="2">
    <citation type="journal article" date="2013" name="Nature">
        <title>Insights into bilaterian evolution from three spiralian genomes.</title>
        <authorList>
            <person name="Simakov O."/>
            <person name="Marletaz F."/>
            <person name="Cho S.J."/>
            <person name="Edsinger-Gonzales E."/>
            <person name="Havlak P."/>
            <person name="Hellsten U."/>
            <person name="Kuo D.H."/>
            <person name="Larsson T."/>
            <person name="Lv J."/>
            <person name="Arendt D."/>
            <person name="Savage R."/>
            <person name="Osoegawa K."/>
            <person name="de Jong P."/>
            <person name="Grimwood J."/>
            <person name="Chapman J.A."/>
            <person name="Shapiro H."/>
            <person name="Aerts A."/>
            <person name="Otillar R.P."/>
            <person name="Terry A.Y."/>
            <person name="Boore J.L."/>
            <person name="Grigoriev I.V."/>
            <person name="Lindberg D.R."/>
            <person name="Seaver E.C."/>
            <person name="Weisblat D.A."/>
            <person name="Putnam N.H."/>
            <person name="Rokhsar D.S."/>
        </authorList>
    </citation>
    <scope>NUCLEOTIDE SEQUENCE</scope>
    <source>
        <strain evidence="8 10">I ESC-2004</strain>
    </source>
</reference>
<keyword evidence="3" id="KW-0964">Secreted</keyword>
<evidence type="ECO:0000313" key="8">
    <source>
        <dbReference type="EMBL" id="ELT90140.1"/>
    </source>
</evidence>
<dbReference type="PANTHER" id="PTHR46806:SF5">
    <property type="entry name" value="F5_8 TYPE C DOMAIN-CONTAINING PROTEIN"/>
    <property type="match status" value="1"/>
</dbReference>
<protein>
    <recommendedName>
        <fullName evidence="7">F5/8 type C domain-containing protein</fullName>
    </recommendedName>
</protein>
<sequence length="99" mass="11638">WIEVDLLDNRLVGGIVTWGRGYGDYDQYAKTFKIEYRVDGSNDWTKYTDASGRIMTFVGNEERYQPVLNDFAVTIVARYIRLYPLNWKGHPTIRWEILG</sequence>
<dbReference type="EMBL" id="AMQN01014560">
    <property type="status" value="NOT_ANNOTATED_CDS"/>
    <property type="molecule type" value="Genomic_DNA"/>
</dbReference>
<keyword evidence="6" id="KW-1015">Disulfide bond</keyword>
<dbReference type="OrthoDB" id="10028859at2759"/>
<dbReference type="InterPro" id="IPR008979">
    <property type="entry name" value="Galactose-bd-like_sf"/>
</dbReference>
<evidence type="ECO:0000256" key="1">
    <source>
        <dbReference type="ARBA" id="ARBA00004184"/>
    </source>
</evidence>
<reference evidence="9" key="3">
    <citation type="submission" date="2015-06" db="UniProtKB">
        <authorList>
            <consortium name="EnsemblMetazoa"/>
        </authorList>
    </citation>
    <scope>IDENTIFICATION</scope>
</reference>
<dbReference type="Gene3D" id="2.60.120.260">
    <property type="entry name" value="Galactose-binding domain-like"/>
    <property type="match status" value="1"/>
</dbReference>
<evidence type="ECO:0000256" key="5">
    <source>
        <dbReference type="ARBA" id="ARBA00023136"/>
    </source>
</evidence>
<dbReference type="GO" id="GO:0038023">
    <property type="term" value="F:signaling receptor activity"/>
    <property type="evidence" value="ECO:0007669"/>
    <property type="project" value="TreeGrafter"/>
</dbReference>
<dbReference type="CDD" id="cd00057">
    <property type="entry name" value="FA58C"/>
    <property type="match status" value="1"/>
</dbReference>
<evidence type="ECO:0000313" key="9">
    <source>
        <dbReference type="EnsemblMetazoa" id="CapteP68275"/>
    </source>
</evidence>
<feature type="non-terminal residue" evidence="8">
    <location>
        <position position="1"/>
    </location>
</feature>
<dbReference type="Proteomes" id="UP000014760">
    <property type="component" value="Unassembled WGS sequence"/>
</dbReference>
<evidence type="ECO:0000256" key="4">
    <source>
        <dbReference type="ARBA" id="ARBA00022889"/>
    </source>
</evidence>
<gene>
    <name evidence="8" type="ORF">CAPTEDRAFT_68275</name>
</gene>
<evidence type="ECO:0000256" key="2">
    <source>
        <dbReference type="ARBA" id="ARBA00004613"/>
    </source>
</evidence>
<dbReference type="InterPro" id="IPR050633">
    <property type="entry name" value="Neuropilin_MCO_CoagFactor"/>
</dbReference>
<dbReference type="EnsemblMetazoa" id="CapteT68275">
    <property type="protein sequence ID" value="CapteP68275"/>
    <property type="gene ID" value="CapteG68275"/>
</dbReference>
<name>R7TG90_CAPTE</name>
<dbReference type="SUPFAM" id="SSF49785">
    <property type="entry name" value="Galactose-binding domain-like"/>
    <property type="match status" value="1"/>
</dbReference>
<keyword evidence="4" id="KW-0130">Cell adhesion</keyword>
<proteinExistence type="predicted"/>
<dbReference type="Pfam" id="PF00754">
    <property type="entry name" value="F5_F8_type_C"/>
    <property type="match status" value="1"/>
</dbReference>
<dbReference type="OMA" id="GHICMRV"/>
<reference evidence="10" key="1">
    <citation type="submission" date="2012-12" db="EMBL/GenBank/DDBJ databases">
        <authorList>
            <person name="Hellsten U."/>
            <person name="Grimwood J."/>
            <person name="Chapman J.A."/>
            <person name="Shapiro H."/>
            <person name="Aerts A."/>
            <person name="Otillar R.P."/>
            <person name="Terry A.Y."/>
            <person name="Boore J.L."/>
            <person name="Simakov O."/>
            <person name="Marletaz F."/>
            <person name="Cho S.-J."/>
            <person name="Edsinger-Gonzales E."/>
            <person name="Havlak P."/>
            <person name="Kuo D.-H."/>
            <person name="Larsson T."/>
            <person name="Lv J."/>
            <person name="Arendt D."/>
            <person name="Savage R."/>
            <person name="Osoegawa K."/>
            <person name="de Jong P."/>
            <person name="Lindberg D.R."/>
            <person name="Seaver E.C."/>
            <person name="Weisblat D.A."/>
            <person name="Putnam N.H."/>
            <person name="Grigoriev I.V."/>
            <person name="Rokhsar D.S."/>
        </authorList>
    </citation>
    <scope>NUCLEOTIDE SEQUENCE</scope>
    <source>
        <strain evidence="10">I ESC-2004</strain>
    </source>
</reference>
<evidence type="ECO:0000256" key="3">
    <source>
        <dbReference type="ARBA" id="ARBA00022525"/>
    </source>
</evidence>
<dbReference type="GO" id="GO:0012505">
    <property type="term" value="C:endomembrane system"/>
    <property type="evidence" value="ECO:0007669"/>
    <property type="project" value="UniProtKB-SubCell"/>
</dbReference>
<keyword evidence="10" id="KW-1185">Reference proteome</keyword>
<dbReference type="EMBL" id="KB311057">
    <property type="protein sequence ID" value="ELT90140.1"/>
    <property type="molecule type" value="Genomic_DNA"/>
</dbReference>
<dbReference type="GO" id="GO:0005576">
    <property type="term" value="C:extracellular region"/>
    <property type="evidence" value="ECO:0007669"/>
    <property type="project" value="UniProtKB-SubCell"/>
</dbReference>
<evidence type="ECO:0000259" key="7">
    <source>
        <dbReference type="PROSITE" id="PS50022"/>
    </source>
</evidence>
<comment type="subcellular location">
    <subcellularLocation>
        <location evidence="1">Endomembrane system</location>
        <topology evidence="1">Peripheral membrane protein</topology>
    </subcellularLocation>
    <subcellularLocation>
        <location evidence="2">Secreted</location>
    </subcellularLocation>
</comment>
<evidence type="ECO:0000313" key="10">
    <source>
        <dbReference type="Proteomes" id="UP000014760"/>
    </source>
</evidence>
<accession>R7TG90</accession>
<feature type="domain" description="F5/8 type C" evidence="7">
    <location>
        <begin position="1"/>
        <end position="99"/>
    </location>
</feature>
<dbReference type="GO" id="GO:0005886">
    <property type="term" value="C:plasma membrane"/>
    <property type="evidence" value="ECO:0007669"/>
    <property type="project" value="TreeGrafter"/>
</dbReference>
<dbReference type="InterPro" id="IPR000421">
    <property type="entry name" value="FA58C"/>
</dbReference>
<evidence type="ECO:0000256" key="6">
    <source>
        <dbReference type="ARBA" id="ARBA00023157"/>
    </source>
</evidence>
<keyword evidence="5" id="KW-0472">Membrane</keyword>
<dbReference type="PROSITE" id="PS50022">
    <property type="entry name" value="FA58C_3"/>
    <property type="match status" value="1"/>
</dbReference>
<feature type="non-terminal residue" evidence="8">
    <location>
        <position position="99"/>
    </location>
</feature>